<dbReference type="CDD" id="cd11828">
    <property type="entry name" value="SH3_ARHGEF9_like"/>
    <property type="match status" value="1"/>
</dbReference>
<dbReference type="InterPro" id="IPR035899">
    <property type="entry name" value="DBL_dom_sf"/>
</dbReference>
<dbReference type="PRINTS" id="PR01887">
    <property type="entry name" value="SPECTRNALPHA"/>
</dbReference>
<dbReference type="Pfam" id="PF00621">
    <property type="entry name" value="RhoGEF"/>
    <property type="match status" value="1"/>
</dbReference>
<protein>
    <recommendedName>
        <fullName evidence="11">Rho guanine nucleotide exchange factor 4</fullName>
    </recommendedName>
</protein>
<dbReference type="Proteomes" id="UP000001593">
    <property type="component" value="Unassembled WGS sequence"/>
</dbReference>
<evidence type="ECO:0000256" key="5">
    <source>
        <dbReference type="PROSITE-ProRule" id="PRU00192"/>
    </source>
</evidence>
<dbReference type="Gene3D" id="2.30.30.40">
    <property type="entry name" value="SH3 Domains"/>
    <property type="match status" value="1"/>
</dbReference>
<feature type="domain" description="SH3" evidence="6">
    <location>
        <begin position="3"/>
        <end position="62"/>
    </location>
</feature>
<keyword evidence="4" id="KW-0344">Guanine-nucleotide releasing factor</keyword>
<dbReference type="CDD" id="cd01224">
    <property type="entry name" value="PH_Collybistin_ASEF"/>
    <property type="match status" value="1"/>
</dbReference>
<dbReference type="GO" id="GO:0005829">
    <property type="term" value="C:cytosol"/>
    <property type="evidence" value="ECO:0000318"/>
    <property type="project" value="GO_Central"/>
</dbReference>
<dbReference type="InterPro" id="IPR011993">
    <property type="entry name" value="PH-like_dom_sf"/>
</dbReference>
<proteinExistence type="predicted"/>
<evidence type="ECO:0008006" key="11">
    <source>
        <dbReference type="Google" id="ProtNLM"/>
    </source>
</evidence>
<dbReference type="OMA" id="RCRIVNM"/>
<dbReference type="InParanoid" id="A7RTF1"/>
<dbReference type="PROSITE" id="PS00741">
    <property type="entry name" value="DH_1"/>
    <property type="match status" value="1"/>
</dbReference>
<dbReference type="GO" id="GO:0005085">
    <property type="term" value="F:guanyl-nucleotide exchange factor activity"/>
    <property type="evidence" value="ECO:0000318"/>
    <property type="project" value="GO_Central"/>
</dbReference>
<dbReference type="AlphaFoldDB" id="A7RTF1"/>
<dbReference type="InterPro" id="IPR055251">
    <property type="entry name" value="SOS1_NGEF_PH"/>
</dbReference>
<dbReference type="Gene3D" id="1.20.900.10">
    <property type="entry name" value="Dbl homology (DH) domain"/>
    <property type="match status" value="1"/>
</dbReference>
<keyword evidence="2 5" id="KW-0728">SH3 domain</keyword>
<evidence type="ECO:0000259" key="6">
    <source>
        <dbReference type="PROSITE" id="PS50002"/>
    </source>
</evidence>
<keyword evidence="10" id="KW-1185">Reference proteome</keyword>
<dbReference type="HOGENOM" id="CLU_008436_2_1_1"/>
<dbReference type="Gene3D" id="2.30.29.30">
    <property type="entry name" value="Pleckstrin-homology domain (PH domain)/Phosphotyrosine-binding domain (PTB)"/>
    <property type="match status" value="1"/>
</dbReference>
<dbReference type="SMART" id="SM00326">
    <property type="entry name" value="SH3"/>
    <property type="match status" value="1"/>
</dbReference>
<dbReference type="EMBL" id="DS469537">
    <property type="protein sequence ID" value="EDO45201.1"/>
    <property type="molecule type" value="Genomic_DNA"/>
</dbReference>
<evidence type="ECO:0000256" key="4">
    <source>
        <dbReference type="ARBA" id="ARBA00022658"/>
    </source>
</evidence>
<evidence type="ECO:0000313" key="9">
    <source>
        <dbReference type="EMBL" id="EDO45201.1"/>
    </source>
</evidence>
<sequence length="430" mass="50650">MEVPEAFAEALWDHVTMDPEELTFRAGDVITVISMTNVDWWFGQVRDQVGWFPAPFVRVRVSQTLGDEENRLIPPFRSRRGTNEGLLTKDDVRARVVNEILNTEKDYVKNLSDVVEGYLCQAQKRVDMFSEDQIYLLFSNIEQIYEFHQKLLLQLEDCYLKDNPCDSMIGRVFLENKEGFQIYSEYCNNHPHAIAELKTLCESNNYKHFFEACRLLQDMINISLDGFLLTPVQKICKYPLQLAELLKHTYPTHKDYDAVHDALRTMKEVASLINERKRKVENIYKIAKWQATIEGWEGENVLERSSELIHSGDVHKISLGTSQERVFFLFDNQLIYCKKDILRKNGLSYKGRIDMNSAHVTWLEDKEGRAIYKNEPLVNAWKIYNETKNKWYVVYTKTAEQKERWRLAFTEERRRVKQDVEFGECHGLTW</sequence>
<dbReference type="PROSITE" id="PS50003">
    <property type="entry name" value="PH_DOMAIN"/>
    <property type="match status" value="1"/>
</dbReference>
<evidence type="ECO:0000256" key="1">
    <source>
        <dbReference type="ARBA" id="ARBA00004496"/>
    </source>
</evidence>
<dbReference type="PhylomeDB" id="A7RTF1"/>
<dbReference type="SMART" id="SM00325">
    <property type="entry name" value="RhoGEF"/>
    <property type="match status" value="1"/>
</dbReference>
<dbReference type="PROSITE" id="PS50002">
    <property type="entry name" value="SH3"/>
    <property type="match status" value="1"/>
</dbReference>
<dbReference type="Pfam" id="PF22697">
    <property type="entry name" value="SOS1_NGEF_PH"/>
    <property type="match status" value="1"/>
</dbReference>
<comment type="subcellular location">
    <subcellularLocation>
        <location evidence="1">Cytoplasm</location>
    </subcellularLocation>
</comment>
<evidence type="ECO:0000259" key="8">
    <source>
        <dbReference type="PROSITE" id="PS50010"/>
    </source>
</evidence>
<reference evidence="9 10" key="1">
    <citation type="journal article" date="2007" name="Science">
        <title>Sea anemone genome reveals ancestral eumetazoan gene repertoire and genomic organization.</title>
        <authorList>
            <person name="Putnam N.H."/>
            <person name="Srivastava M."/>
            <person name="Hellsten U."/>
            <person name="Dirks B."/>
            <person name="Chapman J."/>
            <person name="Salamov A."/>
            <person name="Terry A."/>
            <person name="Shapiro H."/>
            <person name="Lindquist E."/>
            <person name="Kapitonov V.V."/>
            <person name="Jurka J."/>
            <person name="Genikhovich G."/>
            <person name="Grigoriev I.V."/>
            <person name="Lucas S.M."/>
            <person name="Steele R.E."/>
            <person name="Finnerty J.R."/>
            <person name="Technau U."/>
            <person name="Martindale M.Q."/>
            <person name="Rokhsar D.S."/>
        </authorList>
    </citation>
    <scope>NUCLEOTIDE SEQUENCE [LARGE SCALE GENOMIC DNA]</scope>
    <source>
        <strain evidence="10">CH2 X CH6</strain>
    </source>
</reference>
<dbReference type="InterPro" id="IPR001452">
    <property type="entry name" value="SH3_domain"/>
</dbReference>
<accession>A7RTF1</accession>
<dbReference type="eggNOG" id="KOG3519">
    <property type="taxonomic scope" value="Eukaryota"/>
</dbReference>
<dbReference type="CDD" id="cd00160">
    <property type="entry name" value="RhoGEF"/>
    <property type="match status" value="1"/>
</dbReference>
<dbReference type="SUPFAM" id="SSF50729">
    <property type="entry name" value="PH domain-like"/>
    <property type="match status" value="1"/>
</dbReference>
<dbReference type="Pfam" id="PF00018">
    <property type="entry name" value="SH3_1"/>
    <property type="match status" value="1"/>
</dbReference>
<dbReference type="PANTHER" id="PTHR47544">
    <property type="entry name" value="RHO GUANINE NUCLEOTIDE EXCHANGE FACTOR 4"/>
    <property type="match status" value="1"/>
</dbReference>
<organism evidence="9 10">
    <name type="scientific">Nematostella vectensis</name>
    <name type="common">Starlet sea anemone</name>
    <dbReference type="NCBI Taxonomy" id="45351"/>
    <lineage>
        <taxon>Eukaryota</taxon>
        <taxon>Metazoa</taxon>
        <taxon>Cnidaria</taxon>
        <taxon>Anthozoa</taxon>
        <taxon>Hexacorallia</taxon>
        <taxon>Actiniaria</taxon>
        <taxon>Edwardsiidae</taxon>
        <taxon>Nematostella</taxon>
    </lineage>
</organism>
<gene>
    <name evidence="9" type="ORF">NEMVEDRAFT_v1g92887</name>
</gene>
<dbReference type="SUPFAM" id="SSF48065">
    <property type="entry name" value="DBL homology domain (DH-domain)"/>
    <property type="match status" value="1"/>
</dbReference>
<evidence type="ECO:0000259" key="7">
    <source>
        <dbReference type="PROSITE" id="PS50003"/>
    </source>
</evidence>
<dbReference type="STRING" id="45351.A7RTF1"/>
<feature type="domain" description="PH" evidence="7">
    <location>
        <begin position="307"/>
        <end position="414"/>
    </location>
</feature>
<dbReference type="GO" id="GO:0035556">
    <property type="term" value="P:intracellular signal transduction"/>
    <property type="evidence" value="ECO:0007669"/>
    <property type="project" value="InterPro"/>
</dbReference>
<dbReference type="PROSITE" id="PS50010">
    <property type="entry name" value="DH_2"/>
    <property type="match status" value="1"/>
</dbReference>
<evidence type="ECO:0000313" key="10">
    <source>
        <dbReference type="Proteomes" id="UP000001593"/>
    </source>
</evidence>
<dbReference type="SUPFAM" id="SSF50044">
    <property type="entry name" value="SH3-domain"/>
    <property type="match status" value="1"/>
</dbReference>
<dbReference type="InterPro" id="IPR036028">
    <property type="entry name" value="SH3-like_dom_sf"/>
</dbReference>
<dbReference type="PANTHER" id="PTHR47544:SF3">
    <property type="entry name" value="RHO GUANINE NUCLEOTIDE EXCHANGE FACTOR 4 ISOFORM X1"/>
    <property type="match status" value="1"/>
</dbReference>
<evidence type="ECO:0000256" key="2">
    <source>
        <dbReference type="ARBA" id="ARBA00022443"/>
    </source>
</evidence>
<keyword evidence="3" id="KW-0963">Cytoplasm</keyword>
<dbReference type="InterPro" id="IPR001331">
    <property type="entry name" value="GDS_CDC24_CS"/>
</dbReference>
<feature type="domain" description="DH" evidence="8">
    <location>
        <begin position="92"/>
        <end position="276"/>
    </location>
</feature>
<dbReference type="InterPro" id="IPR001849">
    <property type="entry name" value="PH_domain"/>
</dbReference>
<dbReference type="InterPro" id="IPR000219">
    <property type="entry name" value="DH_dom"/>
</dbReference>
<dbReference type="SMART" id="SM00233">
    <property type="entry name" value="PH"/>
    <property type="match status" value="1"/>
</dbReference>
<name>A7RTF1_NEMVE</name>
<evidence type="ECO:0000256" key="3">
    <source>
        <dbReference type="ARBA" id="ARBA00022490"/>
    </source>
</evidence>